<evidence type="ECO:0000313" key="2">
    <source>
        <dbReference type="EMBL" id="CAJ1384839.1"/>
    </source>
</evidence>
<feature type="compositionally biased region" description="Acidic residues" evidence="1">
    <location>
        <begin position="181"/>
        <end position="225"/>
    </location>
</feature>
<gene>
    <name evidence="2" type="ORF">EVOR1521_LOCUS11612</name>
</gene>
<sequence>MAPPKRRHDENLEPNRPALTGKRARQGKPEPQRPGPMLEWIQRNREAALERKRRHQDMPASATQSEPQAQKAEEDMPASVPRSEPQAEKAEEDMPASVPRSEPQAEKAEEDLPASVPRSEPQAEKAEEDMPASVPRSEPQAQKAEKEEAAEESSSSSEDSSDEGTSSTSCTSQTSAGESGSDVEDEEPEEEAEEVDEEEEEAFEKEKEDEEKEEQEEKEEESEDENLPKVRGVCAPRGEPPCCTERWPAVQLQPLTPGKVLVPKKERNAKQKLVATLLCRWWYVLPDWPPRSFDYDAALARRGYRQVPVEVFESEPEGELRKCFPLSGGYRGLFRDEQGLLIDVRPVEGRPSYDQLMLRSTPELHQLVVLAYTRQLEELESVPLTATVEAQRGQLQTELMQAKQQARFSGMFMKTSQ</sequence>
<dbReference type="EMBL" id="CAUJNA010001158">
    <property type="protein sequence ID" value="CAJ1384839.1"/>
    <property type="molecule type" value="Genomic_DNA"/>
</dbReference>
<feature type="compositionally biased region" description="Low complexity" evidence="1">
    <location>
        <begin position="152"/>
        <end position="175"/>
    </location>
</feature>
<evidence type="ECO:0000256" key="1">
    <source>
        <dbReference type="SAM" id="MobiDB-lite"/>
    </source>
</evidence>
<comment type="caution">
    <text evidence="2">The sequence shown here is derived from an EMBL/GenBank/DDBJ whole genome shotgun (WGS) entry which is preliminary data.</text>
</comment>
<dbReference type="Proteomes" id="UP001178507">
    <property type="component" value="Unassembled WGS sequence"/>
</dbReference>
<dbReference type="AlphaFoldDB" id="A0AA36MY45"/>
<proteinExistence type="predicted"/>
<accession>A0AA36MY45</accession>
<reference evidence="2" key="1">
    <citation type="submission" date="2023-08" db="EMBL/GenBank/DDBJ databases">
        <authorList>
            <person name="Chen Y."/>
            <person name="Shah S."/>
            <person name="Dougan E. K."/>
            <person name="Thang M."/>
            <person name="Chan C."/>
        </authorList>
    </citation>
    <scope>NUCLEOTIDE SEQUENCE</scope>
</reference>
<name>A0AA36MY45_9DINO</name>
<keyword evidence="3" id="KW-1185">Reference proteome</keyword>
<organism evidence="2 3">
    <name type="scientific">Effrenium voratum</name>
    <dbReference type="NCBI Taxonomy" id="2562239"/>
    <lineage>
        <taxon>Eukaryota</taxon>
        <taxon>Sar</taxon>
        <taxon>Alveolata</taxon>
        <taxon>Dinophyceae</taxon>
        <taxon>Suessiales</taxon>
        <taxon>Symbiodiniaceae</taxon>
        <taxon>Effrenium</taxon>
    </lineage>
</organism>
<feature type="region of interest" description="Disordered" evidence="1">
    <location>
        <begin position="1"/>
        <end position="232"/>
    </location>
</feature>
<protein>
    <submittedName>
        <fullName evidence="2">Uncharacterized protein</fullName>
    </submittedName>
</protein>
<evidence type="ECO:0000313" key="3">
    <source>
        <dbReference type="Proteomes" id="UP001178507"/>
    </source>
</evidence>